<dbReference type="STRING" id="1802538.A2382_04915"/>
<feature type="transmembrane region" description="Helical" evidence="8">
    <location>
        <begin position="140"/>
        <end position="163"/>
    </location>
</feature>
<dbReference type="CDD" id="cd13123">
    <property type="entry name" value="MATE_MurJ_like"/>
    <property type="match status" value="1"/>
</dbReference>
<dbReference type="GO" id="GO:0009252">
    <property type="term" value="P:peptidoglycan biosynthetic process"/>
    <property type="evidence" value="ECO:0007669"/>
    <property type="project" value="UniProtKB-UniRule"/>
</dbReference>
<name>A0A1F8CW08_9BACT</name>
<keyword evidence="4 8" id="KW-0133">Cell shape</keyword>
<feature type="transmembrane region" description="Helical" evidence="8">
    <location>
        <begin position="12"/>
        <end position="33"/>
    </location>
</feature>
<dbReference type="NCBIfam" id="TIGR01695">
    <property type="entry name" value="murJ_mviN"/>
    <property type="match status" value="1"/>
</dbReference>
<keyword evidence="7 8" id="KW-0472">Membrane</keyword>
<dbReference type="PRINTS" id="PR01806">
    <property type="entry name" value="VIRFACTRMVIN"/>
</dbReference>
<sequence length="570" mass="62993">MVTKIFSHGKRILFAPQASILSAASVIMLMVVFSRILGLIRQRVLLSYFLPEDLSLFFAAFRLPDLVFEVLTLGALSSAFIPVFTSYLKKDEKEAWQIASRIMNLGLLIFAGVAFIFSFSSEWMYGIVAAGFEPHEAARIAGFARILFAAQGFFLASYVITGVLESMRMFFVPAMAPLLYNLGIIFGTVVLNSRFGLYAPAIGVVIGAFLHFLIQLPFAYRLGFRFTLSFKPDRGVREIAKLAGPRVVELGVLQLSKTVELYLASLISTAAYTYFTLANAVQMLPVGVFGVSLAKAAFPSLTREANEPQEFKRILLTTLYQVFFLIMPLTTILIVLRVPVVRLLFGTDIFGWKATVQTGFVLSAFAIGVPAQASVMLLNRAFYALHDTRTPMAISLAGTSIATITSMVLILGFGYPTWALGVAFSAGVIFQFCCLYFFLSKKINGGSFFGLMPILKSLTAGLVSGMVMFFLLKFFDRSAWVKRLSFLTNLEAVRQLNFEAFVLDTRYSVNLLILSTLTALIGLIVYVVVSFLLRSTELMVLIRVIRTKSFVLAKTKKETISPTASDTTEL</sequence>
<comment type="subcellular location">
    <subcellularLocation>
        <location evidence="1 8">Cell membrane</location>
        <topology evidence="1 8">Multi-pass membrane protein</topology>
    </subcellularLocation>
</comment>
<feature type="transmembrane region" description="Helical" evidence="8">
    <location>
        <begin position="356"/>
        <end position="378"/>
    </location>
</feature>
<feature type="transmembrane region" description="Helical" evidence="8">
    <location>
        <begin position="418"/>
        <end position="439"/>
    </location>
</feature>
<comment type="caution">
    <text evidence="9">The sequence shown here is derived from an EMBL/GenBank/DDBJ whole genome shotgun (WGS) entry which is preliminary data.</text>
</comment>
<keyword evidence="8" id="KW-0813">Transport</keyword>
<dbReference type="HAMAP" id="MF_02078">
    <property type="entry name" value="MurJ_MviN"/>
    <property type="match status" value="1"/>
</dbReference>
<dbReference type="Proteomes" id="UP000178999">
    <property type="component" value="Unassembled WGS sequence"/>
</dbReference>
<feature type="transmembrane region" description="Helical" evidence="8">
    <location>
        <begin position="170"/>
        <end position="191"/>
    </location>
</feature>
<feature type="transmembrane region" description="Helical" evidence="8">
    <location>
        <begin position="197"/>
        <end position="220"/>
    </location>
</feature>
<dbReference type="GO" id="GO:0071555">
    <property type="term" value="P:cell wall organization"/>
    <property type="evidence" value="ECO:0007669"/>
    <property type="project" value="UniProtKB-KW"/>
</dbReference>
<evidence type="ECO:0000256" key="2">
    <source>
        <dbReference type="ARBA" id="ARBA00022475"/>
    </source>
</evidence>
<accession>A0A1F8CW08</accession>
<keyword evidence="6 8" id="KW-1133">Transmembrane helix</keyword>
<gene>
    <name evidence="8" type="primary">murJ</name>
    <name evidence="9" type="ORF">A2382_04915</name>
</gene>
<evidence type="ECO:0000256" key="8">
    <source>
        <dbReference type="HAMAP-Rule" id="MF_02078"/>
    </source>
</evidence>
<dbReference type="AlphaFoldDB" id="A0A1F8CW08"/>
<evidence type="ECO:0000313" key="9">
    <source>
        <dbReference type="EMBL" id="OGM79999.1"/>
    </source>
</evidence>
<feature type="transmembrane region" description="Helical" evidence="8">
    <location>
        <begin position="314"/>
        <end position="336"/>
    </location>
</feature>
<dbReference type="PANTHER" id="PTHR47019">
    <property type="entry name" value="LIPID II FLIPPASE MURJ"/>
    <property type="match status" value="1"/>
</dbReference>
<evidence type="ECO:0000256" key="4">
    <source>
        <dbReference type="ARBA" id="ARBA00022960"/>
    </source>
</evidence>
<evidence type="ECO:0000256" key="7">
    <source>
        <dbReference type="ARBA" id="ARBA00023136"/>
    </source>
</evidence>
<reference evidence="9 10" key="1">
    <citation type="journal article" date="2016" name="Nat. Commun.">
        <title>Thousands of microbial genomes shed light on interconnected biogeochemical processes in an aquifer system.</title>
        <authorList>
            <person name="Anantharaman K."/>
            <person name="Brown C.T."/>
            <person name="Hug L.A."/>
            <person name="Sharon I."/>
            <person name="Castelle C.J."/>
            <person name="Probst A.J."/>
            <person name="Thomas B.C."/>
            <person name="Singh A."/>
            <person name="Wilkins M.J."/>
            <person name="Karaoz U."/>
            <person name="Brodie E.L."/>
            <person name="Williams K.H."/>
            <person name="Hubbard S.S."/>
            <person name="Banfield J.F."/>
        </authorList>
    </citation>
    <scope>NUCLEOTIDE SEQUENCE [LARGE SCALE GENOMIC DNA]</scope>
</reference>
<evidence type="ECO:0000256" key="6">
    <source>
        <dbReference type="ARBA" id="ARBA00022989"/>
    </source>
</evidence>
<keyword evidence="3 8" id="KW-0812">Transmembrane</keyword>
<feature type="transmembrane region" description="Helical" evidence="8">
    <location>
        <begin position="511"/>
        <end position="533"/>
    </location>
</feature>
<dbReference type="GO" id="GO:0008360">
    <property type="term" value="P:regulation of cell shape"/>
    <property type="evidence" value="ECO:0007669"/>
    <property type="project" value="UniProtKB-KW"/>
</dbReference>
<proteinExistence type="inferred from homology"/>
<dbReference type="GO" id="GO:0005886">
    <property type="term" value="C:plasma membrane"/>
    <property type="evidence" value="ECO:0007669"/>
    <property type="project" value="UniProtKB-SubCell"/>
</dbReference>
<evidence type="ECO:0000256" key="3">
    <source>
        <dbReference type="ARBA" id="ARBA00022692"/>
    </source>
</evidence>
<dbReference type="Pfam" id="PF03023">
    <property type="entry name" value="MurJ"/>
    <property type="match status" value="1"/>
</dbReference>
<dbReference type="GO" id="GO:0015648">
    <property type="term" value="F:lipid-linked peptidoglycan transporter activity"/>
    <property type="evidence" value="ECO:0007669"/>
    <property type="project" value="UniProtKB-UniRule"/>
</dbReference>
<keyword evidence="8" id="KW-0961">Cell wall biogenesis/degradation</keyword>
<dbReference type="InterPro" id="IPR051050">
    <property type="entry name" value="Lipid_II_flippase_MurJ/MviN"/>
</dbReference>
<dbReference type="InterPro" id="IPR004268">
    <property type="entry name" value="MurJ"/>
</dbReference>
<evidence type="ECO:0000256" key="1">
    <source>
        <dbReference type="ARBA" id="ARBA00004651"/>
    </source>
</evidence>
<dbReference type="GO" id="GO:0034204">
    <property type="term" value="P:lipid translocation"/>
    <property type="evidence" value="ECO:0007669"/>
    <property type="project" value="TreeGrafter"/>
</dbReference>
<feature type="transmembrane region" description="Helical" evidence="8">
    <location>
        <begin position="70"/>
        <end position="88"/>
    </location>
</feature>
<comment type="function">
    <text evidence="8">Involved in peptidoglycan biosynthesis. Transports lipid-linked peptidoglycan precursors from the inner to the outer leaflet of the cytoplasmic membrane.</text>
</comment>
<feature type="transmembrane region" description="Helical" evidence="8">
    <location>
        <begin position="390"/>
        <end position="412"/>
    </location>
</feature>
<comment type="pathway">
    <text evidence="8">Cell wall biogenesis; peptidoglycan biosynthesis.</text>
</comment>
<dbReference type="EMBL" id="MGHY01000005">
    <property type="protein sequence ID" value="OGM79999.1"/>
    <property type="molecule type" value="Genomic_DNA"/>
</dbReference>
<protein>
    <recommendedName>
        <fullName evidence="8">Probable lipid II flippase MurJ</fullName>
    </recommendedName>
</protein>
<keyword evidence="5 8" id="KW-0573">Peptidoglycan synthesis</keyword>
<organism evidence="9 10">
    <name type="scientific">Candidatus Woesebacteria bacterium RIFOXYB1_FULL_38_16</name>
    <dbReference type="NCBI Taxonomy" id="1802538"/>
    <lineage>
        <taxon>Bacteria</taxon>
        <taxon>Candidatus Woeseibacteriota</taxon>
    </lineage>
</organism>
<feature type="transmembrane region" description="Helical" evidence="8">
    <location>
        <begin position="100"/>
        <end position="120"/>
    </location>
</feature>
<evidence type="ECO:0000313" key="10">
    <source>
        <dbReference type="Proteomes" id="UP000178999"/>
    </source>
</evidence>
<keyword evidence="2 8" id="KW-1003">Cell membrane</keyword>
<evidence type="ECO:0000256" key="5">
    <source>
        <dbReference type="ARBA" id="ARBA00022984"/>
    </source>
</evidence>
<dbReference type="UniPathway" id="UPA00219"/>
<dbReference type="PANTHER" id="PTHR47019:SF1">
    <property type="entry name" value="LIPID II FLIPPASE MURJ"/>
    <property type="match status" value="1"/>
</dbReference>
<feature type="transmembrane region" description="Helical" evidence="8">
    <location>
        <begin position="451"/>
        <end position="475"/>
    </location>
</feature>
<comment type="similarity">
    <text evidence="8">Belongs to the MurJ/MviN family.</text>
</comment>